<dbReference type="KEGG" id="ttq:NIES37_48490"/>
<reference evidence="1 2" key="1">
    <citation type="submission" date="2017-06" db="EMBL/GenBank/DDBJ databases">
        <title>Genome sequencing of cyanobaciteial culture collection at National Institute for Environmental Studies (NIES).</title>
        <authorList>
            <person name="Hirose Y."/>
            <person name="Shimura Y."/>
            <person name="Fujisawa T."/>
            <person name="Nakamura Y."/>
            <person name="Kawachi M."/>
        </authorList>
    </citation>
    <scope>NUCLEOTIDE SEQUENCE [LARGE SCALE GENOMIC DNA]</scope>
    <source>
        <strain evidence="1 2">NIES-37</strain>
    </source>
</reference>
<dbReference type="AlphaFoldDB" id="A0A1Z4N584"/>
<name>A0A1Z4N584_9CYAN</name>
<proteinExistence type="predicted"/>
<evidence type="ECO:0000313" key="1">
    <source>
        <dbReference type="EMBL" id="BAZ00851.1"/>
    </source>
</evidence>
<organism evidence="1 2">
    <name type="scientific">Tolypothrix tenuis PCC 7101</name>
    <dbReference type="NCBI Taxonomy" id="231146"/>
    <lineage>
        <taxon>Bacteria</taxon>
        <taxon>Bacillati</taxon>
        <taxon>Cyanobacteriota</taxon>
        <taxon>Cyanophyceae</taxon>
        <taxon>Nostocales</taxon>
        <taxon>Tolypothrichaceae</taxon>
        <taxon>Tolypothrix</taxon>
    </lineage>
</organism>
<gene>
    <name evidence="1" type="ORF">NIES37_48490</name>
</gene>
<dbReference type="Proteomes" id="UP000218785">
    <property type="component" value="Chromosome"/>
</dbReference>
<protein>
    <submittedName>
        <fullName evidence="1">Uncharacterized protein</fullName>
    </submittedName>
</protein>
<evidence type="ECO:0000313" key="2">
    <source>
        <dbReference type="Proteomes" id="UP000218785"/>
    </source>
</evidence>
<sequence>MKLNIENTVTILFFKSSVEDNLPSFIDVKDLFVVAKITTSNILKNLID</sequence>
<accession>A0A1Z4N584</accession>
<dbReference type="EMBL" id="AP018248">
    <property type="protein sequence ID" value="BAZ00851.1"/>
    <property type="molecule type" value="Genomic_DNA"/>
</dbReference>
<keyword evidence="2" id="KW-1185">Reference proteome</keyword>